<dbReference type="AGR" id="MGI:1916541"/>
<reference evidence="1" key="2">
    <citation type="journal article" date="2000" name="Genome Res.">
        <title>Normalization and subtraction of cap-trapper-selected cDNAs to prepare full-length cDNA libraries for rapid discovery of new genes.</title>
        <authorList>
            <person name="Carninci P."/>
            <person name="Shibata Y."/>
            <person name="Hayatsu N."/>
            <person name="Sugahara Y."/>
            <person name="Shibata K."/>
            <person name="Itoh M."/>
            <person name="Konno H."/>
            <person name="Okazaki Y."/>
            <person name="Muramatsu M."/>
            <person name="Hayashizaki Y."/>
        </authorList>
    </citation>
    <scope>NUCLEOTIDE SEQUENCE</scope>
    <source>
        <strain evidence="1">C57BL/6J</strain>
        <tissue evidence="1">Testis</tissue>
    </source>
</reference>
<gene>
    <name evidence="2" type="primary">1700001L05Rik</name>
</gene>
<name>Q3V153_MOUSE</name>
<reference evidence="1" key="8">
    <citation type="journal article" date="2005" name="Science">
        <title>Antisense Transcription in the Mammalian Transcriptome.</title>
        <authorList>
            <consortium name="RIKEN Genome Exploration Research Group and Genome Science Group (Genome Network Project Core Group) and the FANTOM Consortium"/>
        </authorList>
    </citation>
    <scope>NUCLEOTIDE SEQUENCE</scope>
    <source>
        <strain evidence="1">C57BL/6J</strain>
        <tissue evidence="1">Testis</tissue>
    </source>
</reference>
<reference evidence="1" key="3">
    <citation type="journal article" date="2000" name="Genome Res.">
        <title>RIKEN integrated sequence analysis (RISA) system--384-format sequencing pipeline with 384 multicapillary sequencer.</title>
        <authorList>
            <person name="Shibata K."/>
            <person name="Itoh M."/>
            <person name="Aizawa K."/>
            <person name="Nagaoka S."/>
            <person name="Sasaki N."/>
            <person name="Carninci P."/>
            <person name="Konno H."/>
            <person name="Akiyama J."/>
            <person name="Nishi K."/>
            <person name="Kitsunai T."/>
            <person name="Tashiro H."/>
            <person name="Itoh M."/>
            <person name="Sumi N."/>
            <person name="Ishii Y."/>
            <person name="Nakamura S."/>
            <person name="Hazama M."/>
            <person name="Nishine T."/>
            <person name="Harada A."/>
            <person name="Yamamoto R."/>
            <person name="Matsumoto H."/>
            <person name="Sakaguchi S."/>
            <person name="Ikegami T."/>
            <person name="Kashiwagi K."/>
            <person name="Fujiwake S."/>
            <person name="Inoue K."/>
            <person name="Togawa Y."/>
            <person name="Izawa M."/>
            <person name="Ohara E."/>
            <person name="Watahiki M."/>
            <person name="Yoneda Y."/>
            <person name="Ishikawa T."/>
            <person name="Ozawa K."/>
            <person name="Tanaka T."/>
            <person name="Matsuura S."/>
            <person name="Kawai J."/>
            <person name="Okazaki Y."/>
            <person name="Muramatsu M."/>
            <person name="Inoue Y."/>
            <person name="Kira A."/>
            <person name="Hayashizaki Y."/>
        </authorList>
    </citation>
    <scope>NUCLEOTIDE SEQUENCE</scope>
    <source>
        <strain evidence="1">C57BL/6J</strain>
        <tissue evidence="1">Testis</tissue>
    </source>
</reference>
<evidence type="ECO:0000313" key="2">
    <source>
        <dbReference type="MGI" id="MGI:1916541"/>
    </source>
</evidence>
<reference evidence="1" key="7">
    <citation type="journal article" date="2005" name="Science">
        <title>The Transcriptional Landscape of the Mammalian Genome.</title>
        <authorList>
            <consortium name="The FANTOM Consortium"/>
            <consortium name="Riken Genome Exploration Research Group and Genome Science Group (Genome Network Project Core Group)"/>
        </authorList>
    </citation>
    <scope>NUCLEOTIDE SEQUENCE</scope>
    <source>
        <strain evidence="1">C57BL/6J</strain>
        <tissue evidence="1">Testis</tissue>
    </source>
</reference>
<evidence type="ECO:0000313" key="1">
    <source>
        <dbReference type="EMBL" id="BAE21299.1"/>
    </source>
</evidence>
<reference evidence="1" key="1">
    <citation type="journal article" date="1999" name="Methods Enzymol.">
        <title>High-efficiency full-length cDNA cloning.</title>
        <authorList>
            <person name="Carninci P."/>
            <person name="Hayashizaki Y."/>
        </authorList>
    </citation>
    <scope>NUCLEOTIDE SEQUENCE</scope>
    <source>
        <strain evidence="1">C57BL/6J</strain>
        <tissue evidence="1">Testis</tissue>
    </source>
</reference>
<dbReference type="MGI" id="MGI:1916541">
    <property type="gene designation" value="1700001L05Rik"/>
</dbReference>
<accession>Q3V153</accession>
<reference evidence="1" key="6">
    <citation type="submission" date="2004-03" db="EMBL/GenBank/DDBJ databases">
        <authorList>
            <person name="Arakawa T."/>
            <person name="Carninci P."/>
            <person name="Fukuda S."/>
            <person name="Hashizume W."/>
            <person name="Hayashida K."/>
            <person name="Hori F."/>
            <person name="Iida J."/>
            <person name="Imamura K."/>
            <person name="Imotani K."/>
            <person name="Itoh M."/>
            <person name="Kanagawa S."/>
            <person name="Kawai J."/>
            <person name="Kojima M."/>
            <person name="Konno H."/>
            <person name="Murata M."/>
            <person name="Nakamura M."/>
            <person name="Ninomiya N."/>
            <person name="Nishiyori H."/>
            <person name="Nomura K."/>
            <person name="Ohno M."/>
            <person name="Sakazume N."/>
            <person name="Sano H."/>
            <person name="Sasaki D."/>
            <person name="Shibata K."/>
            <person name="Shiraki T."/>
            <person name="Tagami M."/>
            <person name="Tagami Y."/>
            <person name="Waki K."/>
            <person name="Watahiki A."/>
            <person name="Muramatsu M."/>
            <person name="Hayashizaki Y."/>
        </authorList>
    </citation>
    <scope>NUCLEOTIDE SEQUENCE</scope>
    <source>
        <strain evidence="1">C57BL/6J</strain>
        <tissue evidence="1">Testis</tissue>
    </source>
</reference>
<reference evidence="1" key="5">
    <citation type="journal article" date="2002" name="Nature">
        <title>Analysis of the mouse transcriptome based on functional annotation of 60,770 full-length cDNAs.</title>
        <authorList>
            <consortium name="The FANTOM Consortium and the RIKEN Genome Exploration Research Group Phase I and II Team"/>
        </authorList>
    </citation>
    <scope>NUCLEOTIDE SEQUENCE</scope>
    <source>
        <strain evidence="1">C57BL/6J</strain>
        <tissue evidence="1">Testis</tissue>
    </source>
</reference>
<protein>
    <submittedName>
        <fullName evidence="1">Uncharacterized protein</fullName>
    </submittedName>
</protein>
<proteinExistence type="evidence at transcript level"/>
<sequence length="114" mass="12647">MKRSTKHCSGCRRHAAWAVLHQPRWISRVLGLARAGCGTRRERQCQTHLELRASSPPCPPCSSLPWLCCECGMKNSEKAQVLLQTAGPFGHLLHTEMCSNEVLLGLLIVFLILG</sequence>
<dbReference type="AlphaFoldDB" id="Q3V153"/>
<dbReference type="EMBL" id="AK132681">
    <property type="protein sequence ID" value="BAE21299.1"/>
    <property type="molecule type" value="mRNA"/>
</dbReference>
<reference evidence="1" key="4">
    <citation type="journal article" date="2001" name="Nature">
        <title>Functional annotation of a full-length mouse cDNA collection.</title>
        <authorList>
            <consortium name="The RIKEN Genome Exploration Research Group Phase II Team and the FANTOM Consortium"/>
        </authorList>
    </citation>
    <scope>NUCLEOTIDE SEQUENCE</scope>
    <source>
        <strain evidence="1">C57BL/6J</strain>
        <tissue evidence="1">Testis</tissue>
    </source>
</reference>
<organism evidence="1">
    <name type="scientific">Mus musculus</name>
    <name type="common">Mouse</name>
    <dbReference type="NCBI Taxonomy" id="10090"/>
    <lineage>
        <taxon>Eukaryota</taxon>
        <taxon>Metazoa</taxon>
        <taxon>Chordata</taxon>
        <taxon>Craniata</taxon>
        <taxon>Vertebrata</taxon>
        <taxon>Euteleostomi</taxon>
        <taxon>Mammalia</taxon>
        <taxon>Eutheria</taxon>
        <taxon>Euarchontoglires</taxon>
        <taxon>Glires</taxon>
        <taxon>Rodentia</taxon>
        <taxon>Myomorpha</taxon>
        <taxon>Muroidea</taxon>
        <taxon>Muridae</taxon>
        <taxon>Murinae</taxon>
        <taxon>Mus</taxon>
        <taxon>Mus</taxon>
    </lineage>
</organism>